<dbReference type="SUPFAM" id="SSF55729">
    <property type="entry name" value="Acyl-CoA N-acyltransferases (Nat)"/>
    <property type="match status" value="1"/>
</dbReference>
<comment type="caution">
    <text evidence="2">The sequence shown here is derived from an EMBL/GenBank/DDBJ whole genome shotgun (WGS) entry which is preliminary data.</text>
</comment>
<sequence length="292" mass="31346">MVTIAEVATADEFMEQTQLLRLGAIEMSNLITMSTTLAPVTPTKTKWFFLLTADGAAAPTSYAVLSPGGPTLGPHMTRKEAFALGAHLAAAELVSITQVHGYEPSTKAFVEGYQQVHPETTWTSEGEAGLVYRLEALLSPANVTGSLRVANLKDTEKLVDWMIAFKFDCYGAQLPREAATASVTSSIAHRRMHFWVVDDEPVGFGSYAPPMTTATTTVYMLGPIYIAPEARRKGYAKGLTAALTNEVTRTCPTASTAIMLISGADNKASNQTYRSLGFTPLGILKGYSLKAP</sequence>
<dbReference type="CDD" id="cd04301">
    <property type="entry name" value="NAT_SF"/>
    <property type="match status" value="1"/>
</dbReference>
<dbReference type="GO" id="GO:0016747">
    <property type="term" value="F:acyltransferase activity, transferring groups other than amino-acyl groups"/>
    <property type="evidence" value="ECO:0007669"/>
    <property type="project" value="InterPro"/>
</dbReference>
<dbReference type="EMBL" id="JNBR01001420">
    <property type="protein sequence ID" value="OQR87894.1"/>
    <property type="molecule type" value="Genomic_DNA"/>
</dbReference>
<dbReference type="AlphaFoldDB" id="A0A1V9YQ99"/>
<evidence type="ECO:0000259" key="1">
    <source>
        <dbReference type="PROSITE" id="PS51186"/>
    </source>
</evidence>
<reference evidence="2 3" key="1">
    <citation type="journal article" date="2014" name="Genome Biol. Evol.">
        <title>The secreted proteins of Achlya hypogyna and Thraustotheca clavata identify the ancestral oomycete secretome and reveal gene acquisitions by horizontal gene transfer.</title>
        <authorList>
            <person name="Misner I."/>
            <person name="Blouin N."/>
            <person name="Leonard G."/>
            <person name="Richards T.A."/>
            <person name="Lane C.E."/>
        </authorList>
    </citation>
    <scope>NUCLEOTIDE SEQUENCE [LARGE SCALE GENOMIC DNA]</scope>
    <source>
        <strain evidence="2 3">ATCC 48635</strain>
    </source>
</reference>
<organism evidence="2 3">
    <name type="scientific">Achlya hypogyna</name>
    <name type="common">Oomycete</name>
    <name type="synonym">Protoachlya hypogyna</name>
    <dbReference type="NCBI Taxonomy" id="1202772"/>
    <lineage>
        <taxon>Eukaryota</taxon>
        <taxon>Sar</taxon>
        <taxon>Stramenopiles</taxon>
        <taxon>Oomycota</taxon>
        <taxon>Saprolegniomycetes</taxon>
        <taxon>Saprolegniales</taxon>
        <taxon>Achlyaceae</taxon>
        <taxon>Achlya</taxon>
    </lineage>
</organism>
<dbReference type="InterPro" id="IPR000182">
    <property type="entry name" value="GNAT_dom"/>
</dbReference>
<dbReference type="Gene3D" id="3.40.630.30">
    <property type="match status" value="1"/>
</dbReference>
<protein>
    <recommendedName>
        <fullName evidence="1">N-acetyltransferase domain-containing protein</fullName>
    </recommendedName>
</protein>
<dbReference type="Proteomes" id="UP000243579">
    <property type="component" value="Unassembled WGS sequence"/>
</dbReference>
<keyword evidence="3" id="KW-1185">Reference proteome</keyword>
<evidence type="ECO:0000313" key="3">
    <source>
        <dbReference type="Proteomes" id="UP000243579"/>
    </source>
</evidence>
<proteinExistence type="predicted"/>
<accession>A0A1V9YQ99</accession>
<dbReference type="Pfam" id="PF00583">
    <property type="entry name" value="Acetyltransf_1"/>
    <property type="match status" value="1"/>
</dbReference>
<gene>
    <name evidence="2" type="ORF">ACHHYP_07923</name>
</gene>
<feature type="domain" description="N-acetyltransferase" evidence="1">
    <location>
        <begin position="145"/>
        <end position="292"/>
    </location>
</feature>
<dbReference type="PROSITE" id="PS51186">
    <property type="entry name" value="GNAT"/>
    <property type="match status" value="1"/>
</dbReference>
<evidence type="ECO:0000313" key="2">
    <source>
        <dbReference type="EMBL" id="OQR87894.1"/>
    </source>
</evidence>
<dbReference type="OrthoDB" id="71568at2759"/>
<dbReference type="InterPro" id="IPR016181">
    <property type="entry name" value="Acyl_CoA_acyltransferase"/>
</dbReference>
<name>A0A1V9YQ99_ACHHY</name>